<name>A0A7C9QX83_9PROT</name>
<dbReference type="Pfam" id="PF01814">
    <property type="entry name" value="Hemerythrin"/>
    <property type="match status" value="1"/>
</dbReference>
<comment type="caution">
    <text evidence="6">The sequence shown here is derived from an EMBL/GenBank/DDBJ whole genome shotgun (WGS) entry which is preliminary data.</text>
</comment>
<dbReference type="Gene3D" id="1.20.120.50">
    <property type="entry name" value="Hemerythrin-like"/>
    <property type="match status" value="1"/>
</dbReference>
<evidence type="ECO:0000256" key="2">
    <source>
        <dbReference type="ARBA" id="ARBA00022621"/>
    </source>
</evidence>
<keyword evidence="3" id="KW-0479">Metal-binding</keyword>
<accession>A0A7C9QX83</accession>
<evidence type="ECO:0000256" key="3">
    <source>
        <dbReference type="ARBA" id="ARBA00022723"/>
    </source>
</evidence>
<evidence type="ECO:0000313" key="6">
    <source>
        <dbReference type="EMBL" id="NFV81476.1"/>
    </source>
</evidence>
<dbReference type="SUPFAM" id="SSF47188">
    <property type="entry name" value="Hemerythrin-like"/>
    <property type="match status" value="1"/>
</dbReference>
<comment type="similarity">
    <text evidence="1">Belongs to the hemerythrin family.</text>
</comment>
<dbReference type="Proteomes" id="UP000480684">
    <property type="component" value="Unassembled WGS sequence"/>
</dbReference>
<feature type="domain" description="Hemerythrin-like" evidence="5">
    <location>
        <begin position="19"/>
        <end position="133"/>
    </location>
</feature>
<evidence type="ECO:0000256" key="4">
    <source>
        <dbReference type="ARBA" id="ARBA00023004"/>
    </source>
</evidence>
<dbReference type="InterPro" id="IPR050669">
    <property type="entry name" value="Hemerythrin"/>
</dbReference>
<reference evidence="6 7" key="1">
    <citation type="submission" date="2020-02" db="EMBL/GenBank/DDBJ databases">
        <authorList>
            <person name="Dziuba M."/>
            <person name="Kuznetsov B."/>
            <person name="Mardanov A."/>
            <person name="Ravin N."/>
            <person name="Grouzdev D."/>
        </authorList>
    </citation>
    <scope>NUCLEOTIDE SEQUENCE [LARGE SCALE GENOMIC DNA]</scope>
    <source>
        <strain evidence="6 7">SpK</strain>
    </source>
</reference>
<dbReference type="PANTHER" id="PTHR37164:SF1">
    <property type="entry name" value="BACTERIOHEMERYTHRIN"/>
    <property type="match status" value="1"/>
</dbReference>
<dbReference type="InterPro" id="IPR016131">
    <property type="entry name" value="Haemerythrin_Fe_BS"/>
</dbReference>
<keyword evidence="2" id="KW-0813">Transport</keyword>
<dbReference type="AlphaFoldDB" id="A0A7C9QX83"/>
<dbReference type="CDD" id="cd12107">
    <property type="entry name" value="Hemerythrin"/>
    <property type="match status" value="1"/>
</dbReference>
<dbReference type="GO" id="GO:0046872">
    <property type="term" value="F:metal ion binding"/>
    <property type="evidence" value="ECO:0007669"/>
    <property type="project" value="UniProtKB-KW"/>
</dbReference>
<evidence type="ECO:0000256" key="1">
    <source>
        <dbReference type="ARBA" id="ARBA00010587"/>
    </source>
</evidence>
<dbReference type="NCBIfam" id="TIGR02481">
    <property type="entry name" value="hemeryth_dom"/>
    <property type="match status" value="1"/>
</dbReference>
<evidence type="ECO:0000313" key="7">
    <source>
        <dbReference type="Proteomes" id="UP000480684"/>
    </source>
</evidence>
<dbReference type="PROSITE" id="PS00550">
    <property type="entry name" value="HEMERYTHRINS"/>
    <property type="match status" value="1"/>
</dbReference>
<dbReference type="EMBL" id="JAAIYP010000040">
    <property type="protein sequence ID" value="NFV81476.1"/>
    <property type="molecule type" value="Genomic_DNA"/>
</dbReference>
<evidence type="ECO:0000259" key="5">
    <source>
        <dbReference type="Pfam" id="PF01814"/>
    </source>
</evidence>
<dbReference type="InterPro" id="IPR035938">
    <property type="entry name" value="Hemerythrin-like_sf"/>
</dbReference>
<keyword evidence="2" id="KW-0561">Oxygen transport</keyword>
<gene>
    <name evidence="6" type="ORF">G4223_15290</name>
</gene>
<dbReference type="PANTHER" id="PTHR37164">
    <property type="entry name" value="BACTERIOHEMERYTHRIN"/>
    <property type="match status" value="1"/>
</dbReference>
<dbReference type="InterPro" id="IPR012827">
    <property type="entry name" value="Hemerythrin_metal-bd"/>
</dbReference>
<dbReference type="GO" id="GO:0005344">
    <property type="term" value="F:oxygen carrier activity"/>
    <property type="evidence" value="ECO:0007669"/>
    <property type="project" value="UniProtKB-KW"/>
</dbReference>
<dbReference type="RefSeq" id="WP_163681562.1">
    <property type="nucleotide sequence ID" value="NZ_JAAIYP010000040.1"/>
</dbReference>
<keyword evidence="4" id="KW-0408">Iron</keyword>
<sequence>MEFGDQFKASWKDSFIVGDSEIDAQHRAFFDEIMAVAQALDRGEGREAVIAFYRVFYGALRVHFRDEEAMLARVAFPDIEEHHAEHQALLASVAAVEGMLLTGEGVDQWRFVVKRLFVALVEHIAGTDMRYKAHLRDFRRKLSPCPERLRRIP</sequence>
<proteinExistence type="inferred from homology"/>
<protein>
    <recommendedName>
        <fullName evidence="5">Hemerythrin-like domain-containing protein</fullName>
    </recommendedName>
</protein>
<keyword evidence="7" id="KW-1185">Reference proteome</keyword>
<dbReference type="InterPro" id="IPR012312">
    <property type="entry name" value="Hemerythrin-like"/>
</dbReference>
<organism evidence="6 7">
    <name type="scientific">Magnetospirillum aberrantis SpK</name>
    <dbReference type="NCBI Taxonomy" id="908842"/>
    <lineage>
        <taxon>Bacteria</taxon>
        <taxon>Pseudomonadati</taxon>
        <taxon>Pseudomonadota</taxon>
        <taxon>Alphaproteobacteria</taxon>
        <taxon>Rhodospirillales</taxon>
        <taxon>Rhodospirillaceae</taxon>
        <taxon>Magnetospirillum</taxon>
    </lineage>
</organism>